<protein>
    <submittedName>
        <fullName evidence="8">Pfs domain-containing protein</fullName>
    </submittedName>
</protein>
<dbReference type="InterPro" id="IPR050131">
    <property type="entry name" value="Peptidase_S8_subtilisin-like"/>
</dbReference>
<dbReference type="Gene3D" id="3.40.50.200">
    <property type="entry name" value="Peptidase S8/S53 domain"/>
    <property type="match status" value="1"/>
</dbReference>
<sequence length="472" mass="51927">MRQCIAEAEKHDGRSSKRSPTRREQPREIARHGSKNQAPSLISTKTKQPPELLDTRRKPTDEKQDRSESGKQRAKTPEPPAPVNASGNPSNSSASRPRRNSLPGRFKQSQFAAESGALYDSKEGSSSSYGSESWFRYLETKTQALLAPLRTGARKRVRVAVLDTGIHMGQINHWDKDWTDIVDGKNPRIKGKKDFLDPDRTNKCMDSDGHGTHCVGVIRKVAPEADVYVARVAKNRREGPDIIAIIKALEHAREVWNVDIISLSLGFDDYIESLEDAIQKAISKQILVLAATNNSGTQRRMSFPARMANVISMHAADHNGSAQGTNPEVENGKNLTILGVDVVSAWIPAAAEENHGNRELDLPSTKPMTGTSVATPMAAGIAALVLEFARQRDPGDETTNQVLARLRDRLKKHNGMDSVFRAMAVATDAGQFLNIVPWNLLCQHADDDDGRRMAAWKLAGVIRTEFGALPKT</sequence>
<proteinExistence type="inferred from homology"/>
<dbReference type="InterPro" id="IPR023828">
    <property type="entry name" value="Peptidase_S8_Ser-AS"/>
</dbReference>
<dbReference type="PANTHER" id="PTHR43806:SF11">
    <property type="entry name" value="CEREVISIN-RELATED"/>
    <property type="match status" value="1"/>
</dbReference>
<comment type="caution">
    <text evidence="8">The sequence shown here is derived from an EMBL/GenBank/DDBJ whole genome shotgun (WGS) entry which is preliminary data.</text>
</comment>
<feature type="compositionally biased region" description="Basic and acidic residues" evidence="6">
    <location>
        <begin position="7"/>
        <end position="31"/>
    </location>
</feature>
<dbReference type="EMBL" id="JAQQWK010000003">
    <property type="protein sequence ID" value="KAK8045030.1"/>
    <property type="molecule type" value="Genomic_DNA"/>
</dbReference>
<evidence type="ECO:0000256" key="2">
    <source>
        <dbReference type="ARBA" id="ARBA00022670"/>
    </source>
</evidence>
<feature type="compositionally biased region" description="Low complexity" evidence="6">
    <location>
        <begin position="83"/>
        <end position="103"/>
    </location>
</feature>
<feature type="domain" description="Peptidase S8/S53" evidence="7">
    <location>
        <begin position="155"/>
        <end position="397"/>
    </location>
</feature>
<feature type="active site" description="Charge relay system" evidence="5">
    <location>
        <position position="163"/>
    </location>
</feature>
<evidence type="ECO:0000313" key="8">
    <source>
        <dbReference type="EMBL" id="KAK8045030.1"/>
    </source>
</evidence>
<dbReference type="PANTHER" id="PTHR43806">
    <property type="entry name" value="PEPTIDASE S8"/>
    <property type="match status" value="1"/>
</dbReference>
<comment type="similarity">
    <text evidence="1 5">Belongs to the peptidase S8 family.</text>
</comment>
<dbReference type="Pfam" id="PF00082">
    <property type="entry name" value="Peptidase_S8"/>
    <property type="match status" value="1"/>
</dbReference>
<keyword evidence="3 5" id="KW-0378">Hydrolase</keyword>
<dbReference type="InterPro" id="IPR036852">
    <property type="entry name" value="Peptidase_S8/S53_dom_sf"/>
</dbReference>
<feature type="compositionally biased region" description="Polar residues" evidence="6">
    <location>
        <begin position="35"/>
        <end position="47"/>
    </location>
</feature>
<dbReference type="InterPro" id="IPR015500">
    <property type="entry name" value="Peptidase_S8_subtilisin-rel"/>
</dbReference>
<evidence type="ECO:0000256" key="6">
    <source>
        <dbReference type="SAM" id="MobiDB-lite"/>
    </source>
</evidence>
<dbReference type="InterPro" id="IPR000209">
    <property type="entry name" value="Peptidase_S8/S53_dom"/>
</dbReference>
<dbReference type="PROSITE" id="PS00138">
    <property type="entry name" value="SUBTILASE_SER"/>
    <property type="match status" value="1"/>
</dbReference>
<feature type="active site" description="Charge relay system" evidence="5">
    <location>
        <position position="210"/>
    </location>
</feature>
<organism evidence="8 9">
    <name type="scientific">Apiospora rasikravindrae</name>
    <dbReference type="NCBI Taxonomy" id="990691"/>
    <lineage>
        <taxon>Eukaryota</taxon>
        <taxon>Fungi</taxon>
        <taxon>Dikarya</taxon>
        <taxon>Ascomycota</taxon>
        <taxon>Pezizomycotina</taxon>
        <taxon>Sordariomycetes</taxon>
        <taxon>Xylariomycetidae</taxon>
        <taxon>Amphisphaeriales</taxon>
        <taxon>Apiosporaceae</taxon>
        <taxon>Apiospora</taxon>
    </lineage>
</organism>
<dbReference type="SUPFAM" id="SSF52743">
    <property type="entry name" value="Subtilisin-like"/>
    <property type="match status" value="1"/>
</dbReference>
<evidence type="ECO:0000256" key="3">
    <source>
        <dbReference type="ARBA" id="ARBA00022801"/>
    </source>
</evidence>
<evidence type="ECO:0000259" key="7">
    <source>
        <dbReference type="Pfam" id="PF00082"/>
    </source>
</evidence>
<feature type="region of interest" description="Disordered" evidence="6">
    <location>
        <begin position="1"/>
        <end position="103"/>
    </location>
</feature>
<accession>A0ABR1TEI3</accession>
<feature type="active site" description="Charge relay system" evidence="5">
    <location>
        <position position="372"/>
    </location>
</feature>
<keyword evidence="2 5" id="KW-0645">Protease</keyword>
<dbReference type="Proteomes" id="UP001444661">
    <property type="component" value="Unassembled WGS sequence"/>
</dbReference>
<gene>
    <name evidence="8" type="ORF">PG993_005054</name>
</gene>
<evidence type="ECO:0000256" key="5">
    <source>
        <dbReference type="PROSITE-ProRule" id="PRU01240"/>
    </source>
</evidence>
<keyword evidence="4 5" id="KW-0720">Serine protease</keyword>
<dbReference type="PROSITE" id="PS51892">
    <property type="entry name" value="SUBTILASE"/>
    <property type="match status" value="1"/>
</dbReference>
<dbReference type="PRINTS" id="PR00723">
    <property type="entry name" value="SUBTILISIN"/>
</dbReference>
<reference evidence="8 9" key="1">
    <citation type="submission" date="2023-01" db="EMBL/GenBank/DDBJ databases">
        <title>Analysis of 21 Apiospora genomes using comparative genomics revels a genus with tremendous synthesis potential of carbohydrate active enzymes and secondary metabolites.</title>
        <authorList>
            <person name="Sorensen T."/>
        </authorList>
    </citation>
    <scope>NUCLEOTIDE SEQUENCE [LARGE SCALE GENOMIC DNA]</scope>
    <source>
        <strain evidence="8 9">CBS 33761</strain>
    </source>
</reference>
<feature type="compositionally biased region" description="Basic and acidic residues" evidence="6">
    <location>
        <begin position="53"/>
        <end position="71"/>
    </location>
</feature>
<name>A0ABR1TEI3_9PEZI</name>
<evidence type="ECO:0000313" key="9">
    <source>
        <dbReference type="Proteomes" id="UP001444661"/>
    </source>
</evidence>
<evidence type="ECO:0000256" key="1">
    <source>
        <dbReference type="ARBA" id="ARBA00011073"/>
    </source>
</evidence>
<keyword evidence="9" id="KW-1185">Reference proteome</keyword>
<evidence type="ECO:0000256" key="4">
    <source>
        <dbReference type="ARBA" id="ARBA00022825"/>
    </source>
</evidence>